<sequence length="182" mass="20896">MRKVFFYGAISLDGFLATKNDSLQWLFDTDLGGNSSYKEFEKRIDTVVMGNTTYKETQKLMNKTSLFPGKEKIIFSRKNTGRVQEGYYVSREPVSLVKELKSNSGKAIWIAGGGRLFTQLFIADVIDELWIQIAPVILGKGKRLFEEGDFQKRLKLVAEKRMGEFTELHLKRVRIELNKNSD</sequence>
<evidence type="ECO:0000313" key="3">
    <source>
        <dbReference type="Proteomes" id="UP000051686"/>
    </source>
</evidence>
<gene>
    <name evidence="2" type="ORF">FD46_GL001128</name>
</gene>
<dbReference type="SUPFAM" id="SSF53597">
    <property type="entry name" value="Dihydrofolate reductase-like"/>
    <property type="match status" value="1"/>
</dbReference>
<feature type="domain" description="Bacterial bifunctional deaminase-reductase C-terminal" evidence="1">
    <location>
        <begin position="3"/>
        <end position="163"/>
    </location>
</feature>
<dbReference type="AlphaFoldDB" id="A0A0R1MBD8"/>
<dbReference type="OrthoDB" id="195113at2"/>
<dbReference type="Proteomes" id="UP000051686">
    <property type="component" value="Unassembled WGS sequence"/>
</dbReference>
<dbReference type="EMBL" id="AZEH01000034">
    <property type="protein sequence ID" value="KRL05177.1"/>
    <property type="molecule type" value="Genomic_DNA"/>
</dbReference>
<dbReference type="InterPro" id="IPR002734">
    <property type="entry name" value="RibDG_C"/>
</dbReference>
<accession>A0A0R1MBD8</accession>
<protein>
    <submittedName>
        <fullName evidence="2">Dihydrofolate reductase</fullName>
    </submittedName>
</protein>
<dbReference type="PANTHER" id="PTHR38011">
    <property type="entry name" value="DIHYDROFOLATE REDUCTASE FAMILY PROTEIN (AFU_ORTHOLOGUE AFUA_8G06820)"/>
    <property type="match status" value="1"/>
</dbReference>
<evidence type="ECO:0000259" key="1">
    <source>
        <dbReference type="Pfam" id="PF01872"/>
    </source>
</evidence>
<evidence type="ECO:0000313" key="2">
    <source>
        <dbReference type="EMBL" id="KRL05177.1"/>
    </source>
</evidence>
<name>A0A0R1MBD8_9LACO</name>
<dbReference type="RefSeq" id="WP_057896005.1">
    <property type="nucleotide sequence ID" value="NZ_AZEH01000034.1"/>
</dbReference>
<reference evidence="2 3" key="1">
    <citation type="journal article" date="2015" name="Genome Announc.">
        <title>Expanding the biotechnology potential of lactobacilli through comparative genomics of 213 strains and associated genera.</title>
        <authorList>
            <person name="Sun Z."/>
            <person name="Harris H.M."/>
            <person name="McCann A."/>
            <person name="Guo C."/>
            <person name="Argimon S."/>
            <person name="Zhang W."/>
            <person name="Yang X."/>
            <person name="Jeffery I.B."/>
            <person name="Cooney J.C."/>
            <person name="Kagawa T.F."/>
            <person name="Liu W."/>
            <person name="Song Y."/>
            <person name="Salvetti E."/>
            <person name="Wrobel A."/>
            <person name="Rasinkangas P."/>
            <person name="Parkhill J."/>
            <person name="Rea M.C."/>
            <person name="O'Sullivan O."/>
            <person name="Ritari J."/>
            <person name="Douillard F.P."/>
            <person name="Paul Ross R."/>
            <person name="Yang R."/>
            <person name="Briner A.E."/>
            <person name="Felis G.E."/>
            <person name="de Vos W.M."/>
            <person name="Barrangou R."/>
            <person name="Klaenhammer T.R."/>
            <person name="Caufield P.W."/>
            <person name="Cui Y."/>
            <person name="Zhang H."/>
            <person name="O'Toole P.W."/>
        </authorList>
    </citation>
    <scope>NUCLEOTIDE SEQUENCE [LARGE SCALE GENOMIC DNA]</scope>
    <source>
        <strain evidence="2 3">DSM 19972</strain>
    </source>
</reference>
<dbReference type="Pfam" id="PF01872">
    <property type="entry name" value="RibD_C"/>
    <property type="match status" value="1"/>
</dbReference>
<dbReference type="GO" id="GO:0009231">
    <property type="term" value="P:riboflavin biosynthetic process"/>
    <property type="evidence" value="ECO:0007669"/>
    <property type="project" value="InterPro"/>
</dbReference>
<comment type="caution">
    <text evidence="2">The sequence shown here is derived from an EMBL/GenBank/DDBJ whole genome shotgun (WGS) entry which is preliminary data.</text>
</comment>
<dbReference type="GO" id="GO:0008703">
    <property type="term" value="F:5-amino-6-(5-phosphoribosylamino)uracil reductase activity"/>
    <property type="evidence" value="ECO:0007669"/>
    <property type="project" value="InterPro"/>
</dbReference>
<dbReference type="Gene3D" id="3.40.430.10">
    <property type="entry name" value="Dihydrofolate Reductase, subunit A"/>
    <property type="match status" value="1"/>
</dbReference>
<keyword evidence="3" id="KW-1185">Reference proteome</keyword>
<dbReference type="InterPro" id="IPR024072">
    <property type="entry name" value="DHFR-like_dom_sf"/>
</dbReference>
<dbReference type="PANTHER" id="PTHR38011:SF11">
    <property type="entry name" value="2,5-DIAMINO-6-RIBOSYLAMINO-4(3H)-PYRIMIDINONE 5'-PHOSPHATE REDUCTASE"/>
    <property type="match status" value="1"/>
</dbReference>
<dbReference type="STRING" id="1423777.FD46_GL001128"/>
<organism evidence="2 3">
    <name type="scientific">Liquorilactobacillus oeni DSM 19972</name>
    <dbReference type="NCBI Taxonomy" id="1423777"/>
    <lineage>
        <taxon>Bacteria</taxon>
        <taxon>Bacillati</taxon>
        <taxon>Bacillota</taxon>
        <taxon>Bacilli</taxon>
        <taxon>Lactobacillales</taxon>
        <taxon>Lactobacillaceae</taxon>
        <taxon>Liquorilactobacillus</taxon>
    </lineage>
</organism>
<dbReference type="InterPro" id="IPR050765">
    <property type="entry name" value="Riboflavin_Biosynth_HTPR"/>
</dbReference>
<dbReference type="PATRIC" id="fig|1423777.3.peg.1162"/>
<proteinExistence type="predicted"/>